<organism evidence="1 2">
    <name type="scientific">Trichinella spiralis</name>
    <name type="common">Trichina worm</name>
    <dbReference type="NCBI Taxonomy" id="6334"/>
    <lineage>
        <taxon>Eukaryota</taxon>
        <taxon>Metazoa</taxon>
        <taxon>Ecdysozoa</taxon>
        <taxon>Nematoda</taxon>
        <taxon>Enoplea</taxon>
        <taxon>Dorylaimia</taxon>
        <taxon>Trichinellida</taxon>
        <taxon>Trichinellidae</taxon>
        <taxon>Trichinella</taxon>
    </lineage>
</organism>
<dbReference type="EMBL" id="JYDH01000070">
    <property type="protein sequence ID" value="KRY34264.1"/>
    <property type="molecule type" value="Genomic_DNA"/>
</dbReference>
<proteinExistence type="predicted"/>
<comment type="caution">
    <text evidence="1">The sequence shown here is derived from an EMBL/GenBank/DDBJ whole genome shotgun (WGS) entry which is preliminary data.</text>
</comment>
<dbReference type="InParanoid" id="A0A0V1BBI2"/>
<sequence length="68" mass="7642">MDVNMLLLMATEAKGKTIVKLQYLQRWLCSKVLQLVTQHAMGNGENELFVLLPMASCSGCKSEWRNAV</sequence>
<evidence type="ECO:0000313" key="1">
    <source>
        <dbReference type="EMBL" id="KRY34264.1"/>
    </source>
</evidence>
<dbReference type="Proteomes" id="UP000054776">
    <property type="component" value="Unassembled WGS sequence"/>
</dbReference>
<dbReference type="AlphaFoldDB" id="A0A0V1BBI2"/>
<keyword evidence="2" id="KW-1185">Reference proteome</keyword>
<name>A0A0V1BBI2_TRISP</name>
<evidence type="ECO:0000313" key="2">
    <source>
        <dbReference type="Proteomes" id="UP000054776"/>
    </source>
</evidence>
<reference evidence="1 2" key="1">
    <citation type="submission" date="2015-01" db="EMBL/GenBank/DDBJ databases">
        <title>Evolution of Trichinella species and genotypes.</title>
        <authorList>
            <person name="Korhonen P.K."/>
            <person name="Edoardo P."/>
            <person name="Giuseppe L.R."/>
            <person name="Gasser R.B."/>
        </authorList>
    </citation>
    <scope>NUCLEOTIDE SEQUENCE [LARGE SCALE GENOMIC DNA]</scope>
    <source>
        <strain evidence="1">ISS3</strain>
    </source>
</reference>
<accession>A0A0V1BBI2</accession>
<protein>
    <submittedName>
        <fullName evidence="1">Uncharacterized protein</fullName>
    </submittedName>
</protein>
<gene>
    <name evidence="1" type="ORF">T01_8093</name>
</gene>